<feature type="active site" description="Acyl-thioester intermediate" evidence="6">
    <location>
        <position position="89"/>
    </location>
</feature>
<evidence type="ECO:0000259" key="9">
    <source>
        <dbReference type="Pfam" id="PF02803"/>
    </source>
</evidence>
<dbReference type="InterPro" id="IPR020610">
    <property type="entry name" value="Thiolase_AS"/>
</dbReference>
<dbReference type="Pfam" id="PF02803">
    <property type="entry name" value="Thiolase_C"/>
    <property type="match status" value="1"/>
</dbReference>
<evidence type="ECO:0000259" key="8">
    <source>
        <dbReference type="Pfam" id="PF00108"/>
    </source>
</evidence>
<dbReference type="PANTHER" id="PTHR18919:SF107">
    <property type="entry name" value="ACETYL-COA ACETYLTRANSFERASE, CYTOSOLIC"/>
    <property type="match status" value="1"/>
</dbReference>
<dbReference type="RefSeq" id="WP_198965230.1">
    <property type="nucleotide sequence ID" value="NZ_AP022572.1"/>
</dbReference>
<keyword evidence="4 7" id="KW-0012">Acyltransferase</keyword>
<evidence type="ECO:0000256" key="6">
    <source>
        <dbReference type="PIRSR" id="PIRSR000429-1"/>
    </source>
</evidence>
<evidence type="ECO:0000256" key="7">
    <source>
        <dbReference type="RuleBase" id="RU003557"/>
    </source>
</evidence>
<dbReference type="PANTHER" id="PTHR18919">
    <property type="entry name" value="ACETYL-COA C-ACYLTRANSFERASE"/>
    <property type="match status" value="1"/>
</dbReference>
<organism evidence="10 11">
    <name type="scientific">Mycobacterium shottsii</name>
    <dbReference type="NCBI Taxonomy" id="133549"/>
    <lineage>
        <taxon>Bacteria</taxon>
        <taxon>Bacillati</taxon>
        <taxon>Actinomycetota</taxon>
        <taxon>Actinomycetes</taxon>
        <taxon>Mycobacteriales</taxon>
        <taxon>Mycobacteriaceae</taxon>
        <taxon>Mycobacterium</taxon>
        <taxon>Mycobacterium ulcerans group</taxon>
    </lineage>
</organism>
<evidence type="ECO:0000256" key="2">
    <source>
        <dbReference type="ARBA" id="ARBA00012705"/>
    </source>
</evidence>
<dbReference type="CDD" id="cd00751">
    <property type="entry name" value="thiolase"/>
    <property type="match status" value="1"/>
</dbReference>
<dbReference type="InterPro" id="IPR020613">
    <property type="entry name" value="Thiolase_CS"/>
</dbReference>
<dbReference type="InterPro" id="IPR020616">
    <property type="entry name" value="Thiolase_N"/>
</dbReference>
<dbReference type="AlphaFoldDB" id="A0A7I7LGL2"/>
<comment type="similarity">
    <text evidence="1 7">Belongs to the thiolase-like superfamily. Thiolase family.</text>
</comment>
<dbReference type="InterPro" id="IPR020617">
    <property type="entry name" value="Thiolase_C"/>
</dbReference>
<proteinExistence type="inferred from homology"/>
<feature type="active site" description="Proton acceptor" evidence="6">
    <location>
        <position position="365"/>
    </location>
</feature>
<dbReference type="KEGG" id="msho:MSHO_38180"/>
<dbReference type="Pfam" id="PF00108">
    <property type="entry name" value="Thiolase_N"/>
    <property type="match status" value="1"/>
</dbReference>
<evidence type="ECO:0000256" key="1">
    <source>
        <dbReference type="ARBA" id="ARBA00010982"/>
    </source>
</evidence>
<evidence type="ECO:0000313" key="11">
    <source>
        <dbReference type="Proteomes" id="UP000467164"/>
    </source>
</evidence>
<dbReference type="PROSITE" id="PS00099">
    <property type="entry name" value="THIOLASE_3"/>
    <property type="match status" value="1"/>
</dbReference>
<sequence length="420" mass="43807">MAAAFILGGVRTPFARYGGSLSHLRLDDLLGMTMRGACERIGVPLEQVEDIIAGCVNTAHEGMGDVARWAALAAGFPDSVAAATINRFCGSSVSATVSISHAIIAGDLDVGIACGVESMSRSGWAWMKGDASLSPRGPVFLLDTMWAGAGGPPNPVLLARNAYISMIETAQNVADRYGLTRTEIDAFAVRSQHRAAAARDSGRLAKEIMPVSIPATKTTEARVFEHDEFIRDDTTAERLAALPAQSGTTQMTAGNSSPLTDGASSIVIASQAKAAELGIDPMARVVSSAVYALDPLIMGLAPAWAIPLALRRAGLNPGQVDVWEVHEAFSAQALGVLRELSTQLDGFTIPDDNLNPNGGAVATGHPFGASGSRYVLTLATELRERNARYGVIGVCIGSGQGIALVLENPQADDESPTQAV</sequence>
<feature type="domain" description="Thiolase N-terminal" evidence="8">
    <location>
        <begin position="5"/>
        <end position="271"/>
    </location>
</feature>
<evidence type="ECO:0000256" key="3">
    <source>
        <dbReference type="ARBA" id="ARBA00022679"/>
    </source>
</evidence>
<feature type="domain" description="Thiolase C-terminal" evidence="9">
    <location>
        <begin position="280"/>
        <end position="407"/>
    </location>
</feature>
<evidence type="ECO:0000313" key="10">
    <source>
        <dbReference type="EMBL" id="BBX58473.1"/>
    </source>
</evidence>
<keyword evidence="3 7" id="KW-0808">Transferase</keyword>
<dbReference type="PIRSF" id="PIRSF000429">
    <property type="entry name" value="Ac-CoA_Ac_transf"/>
    <property type="match status" value="1"/>
</dbReference>
<dbReference type="GO" id="GO:0003985">
    <property type="term" value="F:acetyl-CoA C-acetyltransferase activity"/>
    <property type="evidence" value="ECO:0007669"/>
    <property type="project" value="UniProtKB-EC"/>
</dbReference>
<dbReference type="Gene3D" id="3.40.47.10">
    <property type="match status" value="1"/>
</dbReference>
<keyword evidence="11" id="KW-1185">Reference proteome</keyword>
<dbReference type="InterPro" id="IPR002155">
    <property type="entry name" value="Thiolase"/>
</dbReference>
<reference evidence="10 11" key="1">
    <citation type="journal article" date="2019" name="Emerg. Microbes Infect.">
        <title>Comprehensive subspecies identification of 175 nontuberculous mycobacteria species based on 7547 genomic profiles.</title>
        <authorList>
            <person name="Matsumoto Y."/>
            <person name="Kinjo T."/>
            <person name="Motooka D."/>
            <person name="Nabeya D."/>
            <person name="Jung N."/>
            <person name="Uechi K."/>
            <person name="Horii T."/>
            <person name="Iida T."/>
            <person name="Fujita J."/>
            <person name="Nakamura S."/>
        </authorList>
    </citation>
    <scope>NUCLEOTIDE SEQUENCE [LARGE SCALE GENOMIC DNA]</scope>
    <source>
        <strain evidence="10 11">JCM 12657</strain>
    </source>
</reference>
<evidence type="ECO:0000256" key="5">
    <source>
        <dbReference type="ARBA" id="ARBA00040529"/>
    </source>
</evidence>
<feature type="active site" description="Proton acceptor" evidence="6">
    <location>
        <position position="395"/>
    </location>
</feature>
<name>A0A7I7LGL2_9MYCO</name>
<protein>
    <recommendedName>
        <fullName evidence="5">Probable acetyl-CoA acetyltransferase</fullName>
        <ecNumber evidence="2">2.3.1.9</ecNumber>
    </recommendedName>
</protein>
<dbReference type="InterPro" id="IPR016039">
    <property type="entry name" value="Thiolase-like"/>
</dbReference>
<dbReference type="EC" id="2.3.1.9" evidence="2"/>
<evidence type="ECO:0000256" key="4">
    <source>
        <dbReference type="ARBA" id="ARBA00023315"/>
    </source>
</evidence>
<dbReference type="Proteomes" id="UP000467164">
    <property type="component" value="Chromosome"/>
</dbReference>
<dbReference type="PROSITE" id="PS00737">
    <property type="entry name" value="THIOLASE_2"/>
    <property type="match status" value="1"/>
</dbReference>
<gene>
    <name evidence="10" type="primary">paaJ</name>
    <name evidence="10" type="ORF">MSHO_38180</name>
</gene>
<accession>A0A7I7LGL2</accession>
<dbReference type="SUPFAM" id="SSF53901">
    <property type="entry name" value="Thiolase-like"/>
    <property type="match status" value="2"/>
</dbReference>
<dbReference type="NCBIfam" id="TIGR01930">
    <property type="entry name" value="AcCoA-C-Actrans"/>
    <property type="match status" value="1"/>
</dbReference>
<dbReference type="EMBL" id="AP022572">
    <property type="protein sequence ID" value="BBX58473.1"/>
    <property type="molecule type" value="Genomic_DNA"/>
</dbReference>